<reference evidence="1" key="1">
    <citation type="submission" date="2021-01" db="UniProtKB">
        <authorList>
            <consortium name="EnsemblMetazoa"/>
        </authorList>
    </citation>
    <scope>IDENTIFICATION</scope>
</reference>
<evidence type="ECO:0000313" key="1">
    <source>
        <dbReference type="EnsemblMetazoa" id="CLYHEMP018960.1"/>
    </source>
</evidence>
<evidence type="ECO:0000313" key="2">
    <source>
        <dbReference type="Proteomes" id="UP000594262"/>
    </source>
</evidence>
<accession>A0A7M5X7L7</accession>
<dbReference type="AlphaFoldDB" id="A0A7M5X7L7"/>
<protein>
    <submittedName>
        <fullName evidence="1">Uncharacterized protein</fullName>
    </submittedName>
</protein>
<sequence length="427" mass="50745">MNSRPGTRQSFLPSSVERCTEDINTWGKQSIIPWRKKKMEKPFDESYQGFDDSGKYYTSFCHSLFSDHKISAYSYNEETHKLEASLIKFKASCRVCYDPKTTRWFDYRITQPKLWLDKDDTLEIRSDMFKEYFGTSTKLKSKDVSKDKIVQLSIGYKWGSVYNYLDRWIFKTEKHGKFFIILLRDQDSGTHYLYLFSFDEKGISHFKTITIKDHALYERFNGRNVRQNVFLNFDAGHFYIIGQEKRFNKPVNGESKCYEDYTNSGWMSGFNFEGNKIFMFPIIKQEKEHPHYFQYIAQCNGSQFLVVWLHTLEVEIFDATVDGMIRLKKFPLSMKESDHIPYNPFQILLGKKQLLLSLKYWLMDNGNVVAFYDLDSAKLVFTYEHPHYKMIEYHDLNFETKELFVTRYGGWSKTMLEVSKVEGNFFS</sequence>
<keyword evidence="2" id="KW-1185">Reference proteome</keyword>
<organism evidence="1 2">
    <name type="scientific">Clytia hemisphaerica</name>
    <dbReference type="NCBI Taxonomy" id="252671"/>
    <lineage>
        <taxon>Eukaryota</taxon>
        <taxon>Metazoa</taxon>
        <taxon>Cnidaria</taxon>
        <taxon>Hydrozoa</taxon>
        <taxon>Hydroidolina</taxon>
        <taxon>Leptothecata</taxon>
        <taxon>Obeliida</taxon>
        <taxon>Clytiidae</taxon>
        <taxon>Clytia</taxon>
    </lineage>
</organism>
<dbReference type="Proteomes" id="UP000594262">
    <property type="component" value="Unplaced"/>
</dbReference>
<dbReference type="EnsemblMetazoa" id="CLYHEMT018960.1">
    <property type="protein sequence ID" value="CLYHEMP018960.1"/>
    <property type="gene ID" value="CLYHEMG018960"/>
</dbReference>
<name>A0A7M5X7L7_9CNID</name>
<proteinExistence type="predicted"/>
<dbReference type="EnsemblMetazoa" id="CLYHEMT018960.2">
    <property type="protein sequence ID" value="CLYHEMP018960.2"/>
    <property type="gene ID" value="CLYHEMG018960"/>
</dbReference>